<accession>A0AAU7CEK5</accession>
<protein>
    <submittedName>
        <fullName evidence="3">SDR family NAD(P)-dependent oxidoreductase</fullName>
    </submittedName>
</protein>
<comment type="similarity">
    <text evidence="1">Belongs to the NAD(P)-dependent epimerase/dehydratase family.</text>
</comment>
<dbReference type="Gene3D" id="3.40.50.720">
    <property type="entry name" value="NAD(P)-binding Rossmann-like Domain"/>
    <property type="match status" value="1"/>
</dbReference>
<gene>
    <name evidence="3" type="ORF">V5E97_35010</name>
</gene>
<dbReference type="Gene3D" id="3.90.25.10">
    <property type="entry name" value="UDP-galactose 4-epimerase, domain 1"/>
    <property type="match status" value="1"/>
</dbReference>
<evidence type="ECO:0000256" key="1">
    <source>
        <dbReference type="ARBA" id="ARBA00007637"/>
    </source>
</evidence>
<dbReference type="RefSeq" id="WP_406696212.1">
    <property type="nucleotide sequence ID" value="NZ_CP155447.1"/>
</dbReference>
<evidence type="ECO:0000313" key="3">
    <source>
        <dbReference type="EMBL" id="XBH03478.1"/>
    </source>
</evidence>
<sequence length="329" mass="36253">MKNSLEGQTILVTGGAGLIGSHIVDRLIDEGAGEIRVLDNLVRGSDANLAQARARRPITFIEGDVRDRTTVTQAVAGCDYVFHQAAIRITLCAEQPRDCMDVLVMGAFNVFEAAVASGVKKVVYASSASVYGAAELFPTDERHHPYNNRTLYGAAKLMNEGIAHSFHDMYGFPSVGLRYFNVYGPRMDLTGAYTEVFIRWLDCIEQGRAPQVHGDGSASMDFVFVEDIARANVLAMKSDRVDDVYNVASGIETTLLGLLQAMTDATIARPLAPEHHPARKVNPVPRRLADTTRARRELGFSTEVSLEDGLRRLVDWRRQSMPQLEEVAR</sequence>
<dbReference type="Pfam" id="PF01370">
    <property type="entry name" value="Epimerase"/>
    <property type="match status" value="1"/>
</dbReference>
<feature type="domain" description="NAD-dependent epimerase/dehydratase" evidence="2">
    <location>
        <begin position="10"/>
        <end position="248"/>
    </location>
</feature>
<evidence type="ECO:0000259" key="2">
    <source>
        <dbReference type="Pfam" id="PF01370"/>
    </source>
</evidence>
<dbReference type="AlphaFoldDB" id="A0AAU7CEK5"/>
<dbReference type="SUPFAM" id="SSF51735">
    <property type="entry name" value="NAD(P)-binding Rossmann-fold domains"/>
    <property type="match status" value="1"/>
</dbReference>
<dbReference type="InterPro" id="IPR001509">
    <property type="entry name" value="Epimerase_deHydtase"/>
</dbReference>
<name>A0AAU7CEK5_9BACT</name>
<reference evidence="3" key="1">
    <citation type="submission" date="2024-05" db="EMBL/GenBank/DDBJ databases">
        <title>Planctomycetes of the genus Singulisphaera possess chitinolytic capabilities.</title>
        <authorList>
            <person name="Ivanova A."/>
        </authorList>
    </citation>
    <scope>NUCLEOTIDE SEQUENCE</scope>
    <source>
        <strain evidence="3">Ch08T</strain>
    </source>
</reference>
<dbReference type="InterPro" id="IPR036291">
    <property type="entry name" value="NAD(P)-bd_dom_sf"/>
</dbReference>
<proteinExistence type="inferred from homology"/>
<dbReference type="PANTHER" id="PTHR43000">
    <property type="entry name" value="DTDP-D-GLUCOSE 4,6-DEHYDRATASE-RELATED"/>
    <property type="match status" value="1"/>
</dbReference>
<organism evidence="3">
    <name type="scientific">Singulisphaera sp. Ch08</name>
    <dbReference type="NCBI Taxonomy" id="3120278"/>
    <lineage>
        <taxon>Bacteria</taxon>
        <taxon>Pseudomonadati</taxon>
        <taxon>Planctomycetota</taxon>
        <taxon>Planctomycetia</taxon>
        <taxon>Isosphaerales</taxon>
        <taxon>Isosphaeraceae</taxon>
        <taxon>Singulisphaera</taxon>
    </lineage>
</organism>
<dbReference type="EMBL" id="CP155447">
    <property type="protein sequence ID" value="XBH03478.1"/>
    <property type="molecule type" value="Genomic_DNA"/>
</dbReference>